<dbReference type="AlphaFoldDB" id="R0KC20"/>
<dbReference type="HOGENOM" id="CLU_630015_0_0_1"/>
<dbReference type="GeneID" id="19402203"/>
<feature type="compositionally biased region" description="Basic and acidic residues" evidence="1">
    <location>
        <begin position="127"/>
        <end position="136"/>
    </location>
</feature>
<evidence type="ECO:0000313" key="2">
    <source>
        <dbReference type="EMBL" id="EOA86944.1"/>
    </source>
</evidence>
<feature type="compositionally biased region" description="Polar residues" evidence="1">
    <location>
        <begin position="1"/>
        <end position="13"/>
    </location>
</feature>
<dbReference type="RefSeq" id="XP_008024916.1">
    <property type="nucleotide sequence ID" value="XM_008026725.1"/>
</dbReference>
<feature type="compositionally biased region" description="Polar residues" evidence="1">
    <location>
        <begin position="159"/>
        <end position="173"/>
    </location>
</feature>
<feature type="compositionally biased region" description="Low complexity" evidence="1">
    <location>
        <begin position="386"/>
        <end position="398"/>
    </location>
</feature>
<dbReference type="OrthoDB" id="3692968at2759"/>
<name>R0KC20_EXST2</name>
<dbReference type="Proteomes" id="UP000016935">
    <property type="component" value="Unassembled WGS sequence"/>
</dbReference>
<feature type="compositionally biased region" description="Polar residues" evidence="1">
    <location>
        <begin position="85"/>
        <end position="102"/>
    </location>
</feature>
<accession>R0KC20</accession>
<organism evidence="2 3">
    <name type="scientific">Exserohilum turcicum (strain 28A)</name>
    <name type="common">Northern leaf blight fungus</name>
    <name type="synonym">Setosphaeria turcica</name>
    <dbReference type="NCBI Taxonomy" id="671987"/>
    <lineage>
        <taxon>Eukaryota</taxon>
        <taxon>Fungi</taxon>
        <taxon>Dikarya</taxon>
        <taxon>Ascomycota</taxon>
        <taxon>Pezizomycotina</taxon>
        <taxon>Dothideomycetes</taxon>
        <taxon>Pleosporomycetidae</taxon>
        <taxon>Pleosporales</taxon>
        <taxon>Pleosporineae</taxon>
        <taxon>Pleosporaceae</taxon>
        <taxon>Exserohilum</taxon>
    </lineage>
</organism>
<protein>
    <submittedName>
        <fullName evidence="2">Uncharacterized protein</fullName>
    </submittedName>
</protein>
<feature type="compositionally biased region" description="Polar residues" evidence="1">
    <location>
        <begin position="215"/>
        <end position="234"/>
    </location>
</feature>
<reference evidence="2 3" key="2">
    <citation type="journal article" date="2013" name="PLoS Genet.">
        <title>Comparative genome structure, secondary metabolite, and effector coding capacity across Cochliobolus pathogens.</title>
        <authorList>
            <person name="Condon B.J."/>
            <person name="Leng Y."/>
            <person name="Wu D."/>
            <person name="Bushley K.E."/>
            <person name="Ohm R.A."/>
            <person name="Otillar R."/>
            <person name="Martin J."/>
            <person name="Schackwitz W."/>
            <person name="Grimwood J."/>
            <person name="MohdZainudin N."/>
            <person name="Xue C."/>
            <person name="Wang R."/>
            <person name="Manning V.A."/>
            <person name="Dhillon B."/>
            <person name="Tu Z.J."/>
            <person name="Steffenson B.J."/>
            <person name="Salamov A."/>
            <person name="Sun H."/>
            <person name="Lowry S."/>
            <person name="LaButti K."/>
            <person name="Han J."/>
            <person name="Copeland A."/>
            <person name="Lindquist E."/>
            <person name="Barry K."/>
            <person name="Schmutz J."/>
            <person name="Baker S.E."/>
            <person name="Ciuffetti L.M."/>
            <person name="Grigoriev I.V."/>
            <person name="Zhong S."/>
            <person name="Turgeon B.G."/>
        </authorList>
    </citation>
    <scope>NUCLEOTIDE SEQUENCE [LARGE SCALE GENOMIC DNA]</scope>
    <source>
        <strain evidence="3">28A</strain>
    </source>
</reference>
<keyword evidence="3" id="KW-1185">Reference proteome</keyword>
<feature type="region of interest" description="Disordered" evidence="1">
    <location>
        <begin position="382"/>
        <end position="422"/>
    </location>
</feature>
<feature type="region of interest" description="Disordered" evidence="1">
    <location>
        <begin position="65"/>
        <end position="333"/>
    </location>
</feature>
<reference evidence="2 3" key="1">
    <citation type="journal article" date="2012" name="PLoS Pathog.">
        <title>Diverse lifestyles and strategies of plant pathogenesis encoded in the genomes of eighteen Dothideomycetes fungi.</title>
        <authorList>
            <person name="Ohm R.A."/>
            <person name="Feau N."/>
            <person name="Henrissat B."/>
            <person name="Schoch C.L."/>
            <person name="Horwitz B.A."/>
            <person name="Barry K.W."/>
            <person name="Condon B.J."/>
            <person name="Copeland A.C."/>
            <person name="Dhillon B."/>
            <person name="Glaser F."/>
            <person name="Hesse C.N."/>
            <person name="Kosti I."/>
            <person name="LaButti K."/>
            <person name="Lindquist E.A."/>
            <person name="Lucas S."/>
            <person name="Salamov A.A."/>
            <person name="Bradshaw R.E."/>
            <person name="Ciuffetti L."/>
            <person name="Hamelin R.C."/>
            <person name="Kema G.H.J."/>
            <person name="Lawrence C."/>
            <person name="Scott J.A."/>
            <person name="Spatafora J.W."/>
            <person name="Turgeon B.G."/>
            <person name="de Wit P.J.G.M."/>
            <person name="Zhong S."/>
            <person name="Goodwin S.B."/>
            <person name="Grigoriev I.V."/>
        </authorList>
    </citation>
    <scope>NUCLEOTIDE SEQUENCE [LARGE SCALE GENOMIC DNA]</scope>
    <source>
        <strain evidence="3">28A</strain>
    </source>
</reference>
<feature type="compositionally biased region" description="Acidic residues" evidence="1">
    <location>
        <begin position="406"/>
        <end position="417"/>
    </location>
</feature>
<feature type="region of interest" description="Disordered" evidence="1">
    <location>
        <begin position="1"/>
        <end position="50"/>
    </location>
</feature>
<sequence length="470" mass="51017">MPQPSSTNPSNQEPPRDSGVDMSPQLPVSASCLAHPVSHHRQAQSSQISPRHIVSACAAAVYSQADKANTSSPPNGVHLGLQVAQPHSQPASPRSLSLNGQGASRPPPSSRGQQASCQQQRGVDANEAVKMKEAERVLGPPKGRKTPVLTKAPKIQWDLTKSPSPMPSFSTLNGEVGAAEVEGEPEPEPHGNKMMKNMVPRAGTPIPALPPAFDATQQQSKPSVPSPLSQQHQAYTPPRAPSPTPNIPSLLRVLDANIQPQPHRLSPLTERDDEISDLTRHSSTTAAFFSPSASPEPSSSLRYQAYVEEGDENDIEYEDGDENNEGGPRVRPLRPARYLVHREVASGPTRETDPRLFRSQETLSVRMATVLPVQRVTRSEIVGPRVSSSAGHVSSSGSGSQGGSNDNDDDDDDDDQSVDVREGQVRCRQIVEVVEGEENEKAGRKRRFKARVKRAWARIKRVLCRRERHA</sequence>
<gene>
    <name evidence="2" type="ORF">SETTUDRAFT_19459</name>
</gene>
<dbReference type="EMBL" id="KB908592">
    <property type="protein sequence ID" value="EOA86944.1"/>
    <property type="molecule type" value="Genomic_DNA"/>
</dbReference>
<evidence type="ECO:0000313" key="3">
    <source>
        <dbReference type="Proteomes" id="UP000016935"/>
    </source>
</evidence>
<evidence type="ECO:0000256" key="1">
    <source>
        <dbReference type="SAM" id="MobiDB-lite"/>
    </source>
</evidence>
<proteinExistence type="predicted"/>
<feature type="compositionally biased region" description="Polar residues" evidence="1">
    <location>
        <begin position="110"/>
        <end position="121"/>
    </location>
</feature>
<feature type="compositionally biased region" description="Low complexity" evidence="1">
    <location>
        <begin position="282"/>
        <end position="300"/>
    </location>
</feature>
<feature type="compositionally biased region" description="Acidic residues" evidence="1">
    <location>
        <begin position="308"/>
        <end position="324"/>
    </location>
</feature>